<organism evidence="7 8">
    <name type="scientific">Fomitopsis schrenkii</name>
    <name type="common">Brown rot fungus</name>
    <dbReference type="NCBI Taxonomy" id="2126942"/>
    <lineage>
        <taxon>Eukaryota</taxon>
        <taxon>Fungi</taxon>
        <taxon>Dikarya</taxon>
        <taxon>Basidiomycota</taxon>
        <taxon>Agaricomycotina</taxon>
        <taxon>Agaricomycetes</taxon>
        <taxon>Polyporales</taxon>
        <taxon>Fomitopsis</taxon>
    </lineage>
</organism>
<evidence type="ECO:0000256" key="3">
    <source>
        <dbReference type="ARBA" id="ARBA00023163"/>
    </source>
</evidence>
<dbReference type="Proteomes" id="UP000015241">
    <property type="component" value="Unassembled WGS sequence"/>
</dbReference>
<evidence type="ECO:0000256" key="1">
    <source>
        <dbReference type="ARBA" id="ARBA00004123"/>
    </source>
</evidence>
<gene>
    <name evidence="7" type="ORF">FOMPIDRAFT_1028907</name>
</gene>
<dbReference type="InParanoid" id="S8EG39"/>
<keyword evidence="3" id="KW-0804">Transcription</keyword>
<name>S8EG39_FOMSC</name>
<keyword evidence="8" id="KW-1185">Reference proteome</keyword>
<protein>
    <recommendedName>
        <fullName evidence="6">Velvet domain-containing protein</fullName>
    </recommendedName>
</protein>
<evidence type="ECO:0000256" key="4">
    <source>
        <dbReference type="ARBA" id="ARBA00023242"/>
    </source>
</evidence>
<dbReference type="Gene3D" id="2.60.40.3960">
    <property type="entry name" value="Velvet domain"/>
    <property type="match status" value="1"/>
</dbReference>
<dbReference type="GO" id="GO:0005634">
    <property type="term" value="C:nucleus"/>
    <property type="evidence" value="ECO:0007669"/>
    <property type="project" value="UniProtKB-SubCell"/>
</dbReference>
<keyword evidence="2" id="KW-0805">Transcription regulation</keyword>
<feature type="region of interest" description="Disordered" evidence="5">
    <location>
        <begin position="388"/>
        <end position="420"/>
    </location>
</feature>
<accession>S8EG39</accession>
<dbReference type="Pfam" id="PF11754">
    <property type="entry name" value="Velvet"/>
    <property type="match status" value="1"/>
</dbReference>
<feature type="region of interest" description="Disordered" evidence="5">
    <location>
        <begin position="1"/>
        <end position="33"/>
    </location>
</feature>
<dbReference type="HOGENOM" id="CLU_044751_0_0_1"/>
<feature type="compositionally biased region" description="Basic and acidic residues" evidence="5">
    <location>
        <begin position="388"/>
        <end position="399"/>
    </location>
</feature>
<comment type="subcellular location">
    <subcellularLocation>
        <location evidence="1">Nucleus</location>
    </subcellularLocation>
</comment>
<dbReference type="PANTHER" id="PTHR33572:SF3">
    <property type="entry name" value="VELVET COMPLEX SUBUNIT B"/>
    <property type="match status" value="1"/>
</dbReference>
<feature type="region of interest" description="Disordered" evidence="5">
    <location>
        <begin position="120"/>
        <end position="168"/>
    </location>
</feature>
<dbReference type="OrthoDB" id="5599552at2759"/>
<dbReference type="PANTHER" id="PTHR33572">
    <property type="entry name" value="SPORE DEVELOPMENT REGULATOR VOSA"/>
    <property type="match status" value="1"/>
</dbReference>
<dbReference type="InterPro" id="IPR038491">
    <property type="entry name" value="Velvet_dom_sf"/>
</dbReference>
<feature type="compositionally biased region" description="Low complexity" evidence="5">
    <location>
        <begin position="1"/>
        <end position="10"/>
    </location>
</feature>
<evidence type="ECO:0000256" key="2">
    <source>
        <dbReference type="ARBA" id="ARBA00023015"/>
    </source>
</evidence>
<keyword evidence="4" id="KW-0539">Nucleus</keyword>
<evidence type="ECO:0000313" key="7">
    <source>
        <dbReference type="EMBL" id="EPT03248.1"/>
    </source>
</evidence>
<dbReference type="InterPro" id="IPR021740">
    <property type="entry name" value="Velvet"/>
</dbReference>
<evidence type="ECO:0000313" key="8">
    <source>
        <dbReference type="Proteomes" id="UP000015241"/>
    </source>
</evidence>
<dbReference type="PROSITE" id="PS51821">
    <property type="entry name" value="VELVET"/>
    <property type="match status" value="1"/>
</dbReference>
<evidence type="ECO:0000256" key="5">
    <source>
        <dbReference type="SAM" id="MobiDB-lite"/>
    </source>
</evidence>
<feature type="domain" description="Velvet" evidence="6">
    <location>
        <begin position="44"/>
        <end position="387"/>
    </location>
</feature>
<dbReference type="AlphaFoldDB" id="S8EG39"/>
<feature type="compositionally biased region" description="Low complexity" evidence="5">
    <location>
        <begin position="142"/>
        <end position="166"/>
    </location>
</feature>
<sequence length="420" mass="45588">MTTPYSSSSGIHRHSMSGQDRVRPVGSSSTLGRPVRFVGGQFAGRTLRAELKELQKADLGRKYARKDRRPLDPPPVVQFQLFEVFNADTPSQTEQEFEDYEEIKSFGVLCHVDLFPILEPGGDELEDGQEATSQAGTGTFQSPAFPGAAGPAPGPSRPSSNPYHPGYLPPSSPGSYAMPPLLPSSLAHHFQSIPAPLPVPDPLSYPLPTTTTSSLLPPFSMQATAPLPPLPPDMAVNLPGATPDHILMAARMNQQPMHGGDPFPNEQSPLDPDIIAYIGDFPIRESSKRTTDLVGATFVQSSGLEYQGRKALMFVFSDLAVKTEGEFILRYRVFNIFSQASGVNIPILAQCFGGPFKIYPSKEFPGLRASTDLTKHISQFGVRLNLRETERKRRKHDESSVDQTQDGDATPPSGEASSSS</sequence>
<feature type="compositionally biased region" description="Polar residues" evidence="5">
    <location>
        <begin position="130"/>
        <end position="141"/>
    </location>
</feature>
<dbReference type="InterPro" id="IPR037525">
    <property type="entry name" value="Velvet_dom"/>
</dbReference>
<reference evidence="7 8" key="1">
    <citation type="journal article" date="2012" name="Science">
        <title>The Paleozoic origin of enzymatic lignin decomposition reconstructed from 31 fungal genomes.</title>
        <authorList>
            <person name="Floudas D."/>
            <person name="Binder M."/>
            <person name="Riley R."/>
            <person name="Barry K."/>
            <person name="Blanchette R.A."/>
            <person name="Henrissat B."/>
            <person name="Martinez A.T."/>
            <person name="Otillar R."/>
            <person name="Spatafora J.W."/>
            <person name="Yadav J.S."/>
            <person name="Aerts A."/>
            <person name="Benoit I."/>
            <person name="Boyd A."/>
            <person name="Carlson A."/>
            <person name="Copeland A."/>
            <person name="Coutinho P.M."/>
            <person name="de Vries R.P."/>
            <person name="Ferreira P."/>
            <person name="Findley K."/>
            <person name="Foster B."/>
            <person name="Gaskell J."/>
            <person name="Glotzer D."/>
            <person name="Gorecki P."/>
            <person name="Heitman J."/>
            <person name="Hesse C."/>
            <person name="Hori C."/>
            <person name="Igarashi K."/>
            <person name="Jurgens J.A."/>
            <person name="Kallen N."/>
            <person name="Kersten P."/>
            <person name="Kohler A."/>
            <person name="Kuees U."/>
            <person name="Kumar T.K.A."/>
            <person name="Kuo A."/>
            <person name="LaButti K."/>
            <person name="Larrondo L.F."/>
            <person name="Lindquist E."/>
            <person name="Ling A."/>
            <person name="Lombard V."/>
            <person name="Lucas S."/>
            <person name="Lundell T."/>
            <person name="Martin R."/>
            <person name="McLaughlin D.J."/>
            <person name="Morgenstern I."/>
            <person name="Morin E."/>
            <person name="Murat C."/>
            <person name="Nagy L.G."/>
            <person name="Nolan M."/>
            <person name="Ohm R.A."/>
            <person name="Patyshakuliyeva A."/>
            <person name="Rokas A."/>
            <person name="Ruiz-Duenas F.J."/>
            <person name="Sabat G."/>
            <person name="Salamov A."/>
            <person name="Samejima M."/>
            <person name="Schmutz J."/>
            <person name="Slot J.C."/>
            <person name="St John F."/>
            <person name="Stenlid J."/>
            <person name="Sun H."/>
            <person name="Sun S."/>
            <person name="Syed K."/>
            <person name="Tsang A."/>
            <person name="Wiebenga A."/>
            <person name="Young D."/>
            <person name="Pisabarro A."/>
            <person name="Eastwood D.C."/>
            <person name="Martin F."/>
            <person name="Cullen D."/>
            <person name="Grigoriev I.V."/>
            <person name="Hibbett D.S."/>
        </authorList>
    </citation>
    <scope>NUCLEOTIDE SEQUENCE</scope>
    <source>
        <strain evidence="8">FP-58527</strain>
    </source>
</reference>
<dbReference type="EMBL" id="KE504131">
    <property type="protein sequence ID" value="EPT03248.1"/>
    <property type="molecule type" value="Genomic_DNA"/>
</dbReference>
<evidence type="ECO:0000259" key="6">
    <source>
        <dbReference type="PROSITE" id="PS51821"/>
    </source>
</evidence>
<proteinExistence type="predicted"/>
<dbReference type="eggNOG" id="ENOG502SSVH">
    <property type="taxonomic scope" value="Eukaryota"/>
</dbReference>